<dbReference type="PANTHER" id="PTHR11472">
    <property type="entry name" value="DNA REPAIR DEAD HELICASE RAD3/XP-D SUBFAMILY MEMBER"/>
    <property type="match status" value="1"/>
</dbReference>
<evidence type="ECO:0000313" key="3">
    <source>
        <dbReference type="Proteomes" id="UP000603453"/>
    </source>
</evidence>
<sequence>MISNLKYLKDNIDTFDIVNFFKFLHCTTEEECREGFKTSNDNVEFENTIGAFYQQIDAVNLQPDDEGHDGAIFFAVLRGKVSEGINFSDNYCRAVVTSKDSEVKFKNDYNDNKFRTRGSDILTGSQ</sequence>
<dbReference type="GO" id="GO:0003678">
    <property type="term" value="F:DNA helicase activity"/>
    <property type="evidence" value="ECO:0007669"/>
    <property type="project" value="TreeGrafter"/>
</dbReference>
<proteinExistence type="predicted"/>
<dbReference type="EMBL" id="JAEPRD010000004">
    <property type="protein sequence ID" value="KAG2213207.1"/>
    <property type="molecule type" value="Genomic_DNA"/>
</dbReference>
<dbReference type="PANTHER" id="PTHR11472:SF34">
    <property type="entry name" value="REGULATOR OF TELOMERE ELONGATION HELICASE 1"/>
    <property type="match status" value="1"/>
</dbReference>
<dbReference type="InterPro" id="IPR027417">
    <property type="entry name" value="P-loop_NTPase"/>
</dbReference>
<reference evidence="2" key="1">
    <citation type="submission" date="2020-12" db="EMBL/GenBank/DDBJ databases">
        <title>Metabolic potential, ecology and presence of endohyphal bacteria is reflected in genomic diversity of Mucoromycotina.</title>
        <authorList>
            <person name="Muszewska A."/>
            <person name="Okrasinska A."/>
            <person name="Steczkiewicz K."/>
            <person name="Drgas O."/>
            <person name="Orlowska M."/>
            <person name="Perlinska-Lenart U."/>
            <person name="Aleksandrzak-Piekarczyk T."/>
            <person name="Szatraj K."/>
            <person name="Zielenkiewicz U."/>
            <person name="Pilsyk S."/>
            <person name="Malc E."/>
            <person name="Mieczkowski P."/>
            <person name="Kruszewska J.S."/>
            <person name="Biernat P."/>
            <person name="Pawlowska J."/>
        </authorList>
    </citation>
    <scope>NUCLEOTIDE SEQUENCE</scope>
    <source>
        <strain evidence="2">WA0000017839</strain>
    </source>
</reference>
<evidence type="ECO:0000259" key="1">
    <source>
        <dbReference type="Pfam" id="PF13307"/>
    </source>
</evidence>
<keyword evidence="3" id="KW-1185">Reference proteome</keyword>
<gene>
    <name evidence="2" type="ORF">INT47_011356</name>
</gene>
<dbReference type="GO" id="GO:0006139">
    <property type="term" value="P:nucleobase-containing compound metabolic process"/>
    <property type="evidence" value="ECO:0007669"/>
    <property type="project" value="InterPro"/>
</dbReference>
<dbReference type="Pfam" id="PF13307">
    <property type="entry name" value="Helicase_C_2"/>
    <property type="match status" value="1"/>
</dbReference>
<dbReference type="GO" id="GO:0016818">
    <property type="term" value="F:hydrolase activity, acting on acid anhydrides, in phosphorus-containing anhydrides"/>
    <property type="evidence" value="ECO:0007669"/>
    <property type="project" value="InterPro"/>
</dbReference>
<dbReference type="Proteomes" id="UP000603453">
    <property type="component" value="Unassembled WGS sequence"/>
</dbReference>
<feature type="domain" description="ATP-dependent helicase C-terminal" evidence="1">
    <location>
        <begin position="34"/>
        <end position="115"/>
    </location>
</feature>
<accession>A0A8H7RN33</accession>
<name>A0A8H7RN33_9FUNG</name>
<comment type="caution">
    <text evidence="2">The sequence shown here is derived from an EMBL/GenBank/DDBJ whole genome shotgun (WGS) entry which is preliminary data.</text>
</comment>
<dbReference type="OrthoDB" id="272481at2759"/>
<dbReference type="InterPro" id="IPR045028">
    <property type="entry name" value="DinG/Rad3-like"/>
</dbReference>
<protein>
    <recommendedName>
        <fullName evidence="1">ATP-dependent helicase C-terminal domain-containing protein</fullName>
    </recommendedName>
</protein>
<dbReference type="Gene3D" id="3.40.50.300">
    <property type="entry name" value="P-loop containing nucleotide triphosphate hydrolases"/>
    <property type="match status" value="1"/>
</dbReference>
<organism evidence="2 3">
    <name type="scientific">Mucor saturninus</name>
    <dbReference type="NCBI Taxonomy" id="64648"/>
    <lineage>
        <taxon>Eukaryota</taxon>
        <taxon>Fungi</taxon>
        <taxon>Fungi incertae sedis</taxon>
        <taxon>Mucoromycota</taxon>
        <taxon>Mucoromycotina</taxon>
        <taxon>Mucoromycetes</taxon>
        <taxon>Mucorales</taxon>
        <taxon>Mucorineae</taxon>
        <taxon>Mucoraceae</taxon>
        <taxon>Mucor</taxon>
    </lineage>
</organism>
<evidence type="ECO:0000313" key="2">
    <source>
        <dbReference type="EMBL" id="KAG2213207.1"/>
    </source>
</evidence>
<dbReference type="InterPro" id="IPR006555">
    <property type="entry name" value="ATP-dep_Helicase_C"/>
</dbReference>
<dbReference type="AlphaFoldDB" id="A0A8H7RN33"/>
<dbReference type="GO" id="GO:0003676">
    <property type="term" value="F:nucleic acid binding"/>
    <property type="evidence" value="ECO:0007669"/>
    <property type="project" value="InterPro"/>
</dbReference>
<dbReference type="GO" id="GO:0005524">
    <property type="term" value="F:ATP binding"/>
    <property type="evidence" value="ECO:0007669"/>
    <property type="project" value="InterPro"/>
</dbReference>